<dbReference type="EMBL" id="RIBS01000009">
    <property type="protein sequence ID" value="RNF82282.1"/>
    <property type="molecule type" value="Genomic_DNA"/>
</dbReference>
<keyword evidence="3" id="KW-1185">Reference proteome</keyword>
<dbReference type="InterPro" id="IPR046703">
    <property type="entry name" value="DUF6776"/>
</dbReference>
<dbReference type="Pfam" id="PF20567">
    <property type="entry name" value="DUF6776"/>
    <property type="match status" value="1"/>
</dbReference>
<evidence type="ECO:0000313" key="2">
    <source>
        <dbReference type="EMBL" id="RNF82282.1"/>
    </source>
</evidence>
<comment type="caution">
    <text evidence="2">The sequence shown here is derived from an EMBL/GenBank/DDBJ whole genome shotgun (WGS) entry which is preliminary data.</text>
</comment>
<reference evidence="2 3" key="1">
    <citation type="submission" date="2018-11" db="EMBL/GenBank/DDBJ databases">
        <title>Lysobacter cryohumiis sp. nov., isolated from soil in the Tianshan Mountains, Xinjiang, China.</title>
        <authorList>
            <person name="Luo Y."/>
            <person name="Sheng H."/>
        </authorList>
    </citation>
    <scope>NUCLEOTIDE SEQUENCE [LARGE SCALE GENOMIC DNA]</scope>
    <source>
        <strain evidence="2 3">ZS60</strain>
    </source>
</reference>
<evidence type="ECO:0000313" key="3">
    <source>
        <dbReference type="Proteomes" id="UP000267049"/>
    </source>
</evidence>
<dbReference type="Proteomes" id="UP000267049">
    <property type="component" value="Unassembled WGS sequence"/>
</dbReference>
<dbReference type="AlphaFoldDB" id="A0A3M8SU71"/>
<name>A0A3M8SU71_9GAMM</name>
<feature type="coiled-coil region" evidence="1">
    <location>
        <begin position="80"/>
        <end position="107"/>
    </location>
</feature>
<protein>
    <submittedName>
        <fullName evidence="2">Uncharacterized protein</fullName>
    </submittedName>
</protein>
<sequence length="232" mass="25730">MRPQEDRKRTPWLALALLWVLSLAATWAWASHRAGPQLPALRQALGDARAQLRTSQAALATFRQREATLQRSDQISRVANKEVQRALADREEELADLRGDVAFYERLVGSTAPPKGLNVHSADFVAETGGTWSYLVVLTQNLNRGVVSAGQMRFVVEGVRDGKLATIGWNELHQQPTSPAQSYSFRYFQRLKGSVMLPPGFTPQRVRVSLRGNGASIDQDIGWNHNTANGET</sequence>
<accession>A0A3M8SU71</accession>
<evidence type="ECO:0000256" key="1">
    <source>
        <dbReference type="SAM" id="Coils"/>
    </source>
</evidence>
<organism evidence="2 3">
    <name type="scientific">Montanilutibacter psychrotolerans</name>
    <dbReference type="NCBI Taxonomy" id="1327343"/>
    <lineage>
        <taxon>Bacteria</taxon>
        <taxon>Pseudomonadati</taxon>
        <taxon>Pseudomonadota</taxon>
        <taxon>Gammaproteobacteria</taxon>
        <taxon>Lysobacterales</taxon>
        <taxon>Lysobacteraceae</taxon>
        <taxon>Montanilutibacter</taxon>
    </lineage>
</organism>
<gene>
    <name evidence="2" type="ORF">EER27_15100</name>
</gene>
<proteinExistence type="predicted"/>
<keyword evidence="1" id="KW-0175">Coiled coil</keyword>
<dbReference type="OrthoDB" id="7056878at2"/>